<proteinExistence type="predicted"/>
<dbReference type="OrthoDB" id="7210484at2"/>
<dbReference type="InterPro" id="IPR036196">
    <property type="entry name" value="Ptyr_pPase_sf"/>
</dbReference>
<accession>A0A4V5NY00</accession>
<comment type="caution">
    <text evidence="1">The sequence shown here is derived from an EMBL/GenBank/DDBJ whole genome shotgun (WGS) entry which is preliminary data.</text>
</comment>
<dbReference type="Proteomes" id="UP000310477">
    <property type="component" value="Unassembled WGS sequence"/>
</dbReference>
<protein>
    <submittedName>
        <fullName evidence="1">Phosphotyrosine protein phosphatase</fullName>
    </submittedName>
</protein>
<organism evidence="1 2">
    <name type="scientific">Pedobacter cryotolerans</name>
    <dbReference type="NCBI Taxonomy" id="2571270"/>
    <lineage>
        <taxon>Bacteria</taxon>
        <taxon>Pseudomonadati</taxon>
        <taxon>Bacteroidota</taxon>
        <taxon>Sphingobacteriia</taxon>
        <taxon>Sphingobacteriales</taxon>
        <taxon>Sphingobacteriaceae</taxon>
        <taxon>Pedobacter</taxon>
    </lineage>
</organism>
<sequence>MQIDTKLKLLFVCTVNRMRSATAHKIYEGDDRFEVNSAGTDKSANTVLTEKILNWADSIVVMEKHHRNHIRKHFPQIYKNKRIVCLYIPDDYDYMQTELIGILKDKVEDVYSRKLI</sequence>
<dbReference type="InterPro" id="IPR016919">
    <property type="entry name" value="UCP029416_PTP"/>
</dbReference>
<gene>
    <name evidence="1" type="ORF">FA045_09045</name>
</gene>
<keyword evidence="2" id="KW-1185">Reference proteome</keyword>
<dbReference type="PIRSF" id="PIRSF029416">
    <property type="entry name" value="UCP029416_PTP"/>
    <property type="match status" value="1"/>
</dbReference>
<dbReference type="EMBL" id="SWBO01000004">
    <property type="protein sequence ID" value="TKC01373.1"/>
    <property type="molecule type" value="Genomic_DNA"/>
</dbReference>
<dbReference type="Gene3D" id="3.40.50.2300">
    <property type="match status" value="1"/>
</dbReference>
<name>A0A4V5NY00_9SPHI</name>
<dbReference type="AlphaFoldDB" id="A0A4V5NY00"/>
<reference evidence="1 2" key="1">
    <citation type="submission" date="2019-04" db="EMBL/GenBank/DDBJ databases">
        <title>Pedobacter sp. AR-2-6 sp. nov., isolated from Arctic soil.</title>
        <authorList>
            <person name="Dahal R.H."/>
            <person name="Kim D.-U."/>
        </authorList>
    </citation>
    <scope>NUCLEOTIDE SEQUENCE [LARGE SCALE GENOMIC DNA]</scope>
    <source>
        <strain evidence="1 2">AR-2-6</strain>
    </source>
</reference>
<dbReference type="SUPFAM" id="SSF52788">
    <property type="entry name" value="Phosphotyrosine protein phosphatases I"/>
    <property type="match status" value="1"/>
</dbReference>
<evidence type="ECO:0000313" key="1">
    <source>
        <dbReference type="EMBL" id="TKC01373.1"/>
    </source>
</evidence>
<evidence type="ECO:0000313" key="2">
    <source>
        <dbReference type="Proteomes" id="UP000310477"/>
    </source>
</evidence>